<proteinExistence type="predicted"/>
<feature type="non-terminal residue" evidence="2">
    <location>
        <position position="1"/>
    </location>
</feature>
<dbReference type="EMBL" id="LAZR01031864">
    <property type="protein sequence ID" value="KKL52513.1"/>
    <property type="molecule type" value="Genomic_DNA"/>
</dbReference>
<name>A0A0F9CSV9_9ZZZZ</name>
<sequence length="39" mass="4267">SRDNAIQEITPDLVTKFSGSESSNVSFSDSLSELDLVDY</sequence>
<organism evidence="2">
    <name type="scientific">marine sediment metagenome</name>
    <dbReference type="NCBI Taxonomy" id="412755"/>
    <lineage>
        <taxon>unclassified sequences</taxon>
        <taxon>metagenomes</taxon>
        <taxon>ecological metagenomes</taxon>
    </lineage>
</organism>
<accession>A0A0F9CSV9</accession>
<reference evidence="2" key="1">
    <citation type="journal article" date="2015" name="Nature">
        <title>Complex archaea that bridge the gap between prokaryotes and eukaryotes.</title>
        <authorList>
            <person name="Spang A."/>
            <person name="Saw J.H."/>
            <person name="Jorgensen S.L."/>
            <person name="Zaremba-Niedzwiedzka K."/>
            <person name="Martijn J."/>
            <person name="Lind A.E."/>
            <person name="van Eijk R."/>
            <person name="Schleper C."/>
            <person name="Guy L."/>
            <person name="Ettema T.J."/>
        </authorList>
    </citation>
    <scope>NUCLEOTIDE SEQUENCE</scope>
</reference>
<protein>
    <submittedName>
        <fullName evidence="2">Uncharacterized protein</fullName>
    </submittedName>
</protein>
<evidence type="ECO:0000313" key="2">
    <source>
        <dbReference type="EMBL" id="KKL52513.1"/>
    </source>
</evidence>
<feature type="compositionally biased region" description="Low complexity" evidence="1">
    <location>
        <begin position="18"/>
        <end position="31"/>
    </location>
</feature>
<dbReference type="AlphaFoldDB" id="A0A0F9CSV9"/>
<evidence type="ECO:0000256" key="1">
    <source>
        <dbReference type="SAM" id="MobiDB-lite"/>
    </source>
</evidence>
<gene>
    <name evidence="2" type="ORF">LCGC14_2284690</name>
</gene>
<comment type="caution">
    <text evidence="2">The sequence shown here is derived from an EMBL/GenBank/DDBJ whole genome shotgun (WGS) entry which is preliminary data.</text>
</comment>
<feature type="region of interest" description="Disordered" evidence="1">
    <location>
        <begin position="18"/>
        <end position="39"/>
    </location>
</feature>